<dbReference type="Proteomes" id="UP000217696">
    <property type="component" value="Chromosome"/>
</dbReference>
<organism evidence="1 2">
    <name type="scientific">Aneurinibacillus soli</name>
    <dbReference type="NCBI Taxonomy" id="1500254"/>
    <lineage>
        <taxon>Bacteria</taxon>
        <taxon>Bacillati</taxon>
        <taxon>Bacillota</taxon>
        <taxon>Bacilli</taxon>
        <taxon>Bacillales</taxon>
        <taxon>Paenibacillaceae</taxon>
        <taxon>Aneurinibacillus group</taxon>
        <taxon>Aneurinibacillus</taxon>
    </lineage>
</organism>
<keyword evidence="2" id="KW-1185">Reference proteome</keyword>
<dbReference type="RefSeq" id="WP_096466274.1">
    <property type="nucleotide sequence ID" value="NZ_AP017312.1"/>
</dbReference>
<accession>A0A0U5BCR3</accession>
<dbReference type="EMBL" id="AP017312">
    <property type="protein sequence ID" value="BAU28525.1"/>
    <property type="molecule type" value="Genomic_DNA"/>
</dbReference>
<evidence type="ECO:0000313" key="1">
    <source>
        <dbReference type="EMBL" id="BAU28525.1"/>
    </source>
</evidence>
<name>A0A0U5BCR3_9BACL</name>
<sequence>MLDLDFSNSIVSFGDMLQLLKFMAVLAPFFILAAAVSLMFYFARQVVEDIIETISMLIPREVKAFIVLGGIVVAYGYLEYF</sequence>
<dbReference type="AlphaFoldDB" id="A0A0U5BCR3"/>
<reference evidence="1 2" key="1">
    <citation type="submission" date="2015-12" db="EMBL/GenBank/DDBJ databases">
        <title>Genome sequence of Aneurinibacillus soli.</title>
        <authorList>
            <person name="Lee J.S."/>
            <person name="Lee K.C."/>
            <person name="Kim K.K."/>
            <person name="Lee B.W."/>
        </authorList>
    </citation>
    <scope>NUCLEOTIDE SEQUENCE [LARGE SCALE GENOMIC DNA]</scope>
    <source>
        <strain evidence="1 2">CB4</strain>
    </source>
</reference>
<evidence type="ECO:0000313" key="2">
    <source>
        <dbReference type="Proteomes" id="UP000217696"/>
    </source>
</evidence>
<dbReference type="KEGG" id="asoc:CB4_02699"/>
<protein>
    <submittedName>
        <fullName evidence="1">Uncharacterized protein</fullName>
    </submittedName>
</protein>
<gene>
    <name evidence="1" type="ORF">CB4_02699</name>
</gene>
<proteinExistence type="predicted"/>